<protein>
    <submittedName>
        <fullName evidence="2">Uncharacterized protein</fullName>
    </submittedName>
</protein>
<dbReference type="AlphaFoldDB" id="A0A4C1VUN9"/>
<gene>
    <name evidence="2" type="ORF">EVAR_29837_1</name>
</gene>
<dbReference type="Proteomes" id="UP000299102">
    <property type="component" value="Unassembled WGS sequence"/>
</dbReference>
<feature type="region of interest" description="Disordered" evidence="1">
    <location>
        <begin position="1"/>
        <end position="32"/>
    </location>
</feature>
<evidence type="ECO:0000256" key="1">
    <source>
        <dbReference type="SAM" id="MobiDB-lite"/>
    </source>
</evidence>
<evidence type="ECO:0000313" key="3">
    <source>
        <dbReference type="Proteomes" id="UP000299102"/>
    </source>
</evidence>
<keyword evidence="3" id="KW-1185">Reference proteome</keyword>
<reference evidence="2 3" key="1">
    <citation type="journal article" date="2019" name="Commun. Biol.">
        <title>The bagworm genome reveals a unique fibroin gene that provides high tensile strength.</title>
        <authorList>
            <person name="Kono N."/>
            <person name="Nakamura H."/>
            <person name="Ohtoshi R."/>
            <person name="Tomita M."/>
            <person name="Numata K."/>
            <person name="Arakawa K."/>
        </authorList>
    </citation>
    <scope>NUCLEOTIDE SEQUENCE [LARGE SCALE GENOMIC DNA]</scope>
</reference>
<feature type="compositionally biased region" description="Low complexity" evidence="1">
    <location>
        <begin position="22"/>
        <end position="31"/>
    </location>
</feature>
<dbReference type="EMBL" id="BGZK01000414">
    <property type="protein sequence ID" value="GBP42240.1"/>
    <property type="molecule type" value="Genomic_DNA"/>
</dbReference>
<sequence>MRVQRIQIDSRESTAVHDVVPSNSDNNSDSNRPCPWWLESLLTVTILLARWRITWPILKTCYTSIKYPRLFTPTSDTDSLTRYLNHDEKGMICSR</sequence>
<name>A0A4C1VUN9_EUMVA</name>
<accession>A0A4C1VUN9</accession>
<comment type="caution">
    <text evidence="2">The sequence shown here is derived from an EMBL/GenBank/DDBJ whole genome shotgun (WGS) entry which is preliminary data.</text>
</comment>
<organism evidence="2 3">
    <name type="scientific">Eumeta variegata</name>
    <name type="common">Bagworm moth</name>
    <name type="synonym">Eumeta japonica</name>
    <dbReference type="NCBI Taxonomy" id="151549"/>
    <lineage>
        <taxon>Eukaryota</taxon>
        <taxon>Metazoa</taxon>
        <taxon>Ecdysozoa</taxon>
        <taxon>Arthropoda</taxon>
        <taxon>Hexapoda</taxon>
        <taxon>Insecta</taxon>
        <taxon>Pterygota</taxon>
        <taxon>Neoptera</taxon>
        <taxon>Endopterygota</taxon>
        <taxon>Lepidoptera</taxon>
        <taxon>Glossata</taxon>
        <taxon>Ditrysia</taxon>
        <taxon>Tineoidea</taxon>
        <taxon>Psychidae</taxon>
        <taxon>Oiketicinae</taxon>
        <taxon>Eumeta</taxon>
    </lineage>
</organism>
<evidence type="ECO:0000313" key="2">
    <source>
        <dbReference type="EMBL" id="GBP42240.1"/>
    </source>
</evidence>
<proteinExistence type="predicted"/>